<evidence type="ECO:0000313" key="1">
    <source>
        <dbReference type="EMBL" id="KWZ79676.1"/>
    </source>
</evidence>
<sequence length="152" mass="18066">MVFLIILMIVLNLFAFLMPKKFSGIEMLCTTLFAMYLELIVNLFLDLKYDLFGYFTKGVDWKALCYLFGIYPAINITFINFFPNRFRTRFLYIAGWTIVAMVFEFLFIMTGTFYYNGWKPVYSAIAYPILFCILALFYQLVHLLLLKYTLNR</sequence>
<dbReference type="EMBL" id="LRPN01000112">
    <property type="protein sequence ID" value="KWZ79676.1"/>
    <property type="molecule type" value="Genomic_DNA"/>
</dbReference>
<name>A0A133KJK0_HEYCO</name>
<dbReference type="RefSeq" id="WP_014096412.1">
    <property type="nucleotide sequence ID" value="NZ_CP025437.1"/>
</dbReference>
<gene>
    <name evidence="1" type="ORF">HMPREF3213_02539</name>
</gene>
<dbReference type="GeneID" id="93261145"/>
<organism evidence="1 2">
    <name type="scientific">Heyndrickxia coagulans</name>
    <name type="common">Weizmannia coagulans</name>
    <dbReference type="NCBI Taxonomy" id="1398"/>
    <lineage>
        <taxon>Bacteria</taxon>
        <taxon>Bacillati</taxon>
        <taxon>Bacillota</taxon>
        <taxon>Bacilli</taxon>
        <taxon>Bacillales</taxon>
        <taxon>Bacillaceae</taxon>
        <taxon>Heyndrickxia</taxon>
    </lineage>
</organism>
<comment type="caution">
    <text evidence="1">The sequence shown here is derived from an EMBL/GenBank/DDBJ whole genome shotgun (WGS) entry which is preliminary data.</text>
</comment>
<proteinExistence type="predicted"/>
<protein>
    <submittedName>
        <fullName evidence="1">Uncharacterized protein</fullName>
    </submittedName>
</protein>
<accession>A0A133KJK0</accession>
<dbReference type="NCBIfam" id="NF041644">
    <property type="entry name" value="CBO0543_fam"/>
    <property type="match status" value="1"/>
</dbReference>
<dbReference type="PATRIC" id="fig|1398.22.peg.2540"/>
<dbReference type="Proteomes" id="UP000070376">
    <property type="component" value="Unassembled WGS sequence"/>
</dbReference>
<reference evidence="2" key="1">
    <citation type="submission" date="2016-01" db="EMBL/GenBank/DDBJ databases">
        <authorList>
            <person name="Mitreva M."/>
            <person name="Pepin K.H."/>
            <person name="Mihindukulasuriya K.A."/>
            <person name="Fulton R."/>
            <person name="Fronick C."/>
            <person name="O'Laughlin M."/>
            <person name="Miner T."/>
            <person name="Herter B."/>
            <person name="Rosa B.A."/>
            <person name="Cordes M."/>
            <person name="Tomlinson C."/>
            <person name="Wollam A."/>
            <person name="Palsikar V.B."/>
            <person name="Mardis E.R."/>
            <person name="Wilson R.K."/>
        </authorList>
    </citation>
    <scope>NUCLEOTIDE SEQUENCE [LARGE SCALE GENOMIC DNA]</scope>
    <source>
        <strain evidence="2">GED7749B</strain>
    </source>
</reference>
<dbReference type="AlphaFoldDB" id="A0A133KJK0"/>
<evidence type="ECO:0000313" key="2">
    <source>
        <dbReference type="Proteomes" id="UP000070376"/>
    </source>
</evidence>
<dbReference type="InterPro" id="IPR048147">
    <property type="entry name" value="CBO0543-like"/>
</dbReference>